<keyword evidence="6" id="KW-0539">Nucleus</keyword>
<evidence type="ECO:0000313" key="10">
    <source>
        <dbReference type="EMBL" id="GAO51297.1"/>
    </source>
</evidence>
<dbReference type="PANTHER" id="PTHR12162">
    <property type="entry name" value="NIBRIN-RELATED"/>
    <property type="match status" value="1"/>
</dbReference>
<dbReference type="GO" id="GO:0000724">
    <property type="term" value="P:double-strand break repair via homologous recombination"/>
    <property type="evidence" value="ECO:0007669"/>
    <property type="project" value="TreeGrafter"/>
</dbReference>
<feature type="compositionally biased region" description="Polar residues" evidence="8">
    <location>
        <begin position="609"/>
        <end position="622"/>
    </location>
</feature>
<gene>
    <name evidence="10" type="ORF">G7K_5402-t1</name>
</gene>
<reference evidence="10 11" key="2">
    <citation type="journal article" date="2014" name="J. Gen. Appl. Microbiol.">
        <title>The early diverging ascomycetous budding yeast Saitoella complicata has three histone deacetylases belonging to the Clr6, Hos2, and Rpd3 lineages.</title>
        <authorList>
            <person name="Nishida H."/>
            <person name="Matsumoto T."/>
            <person name="Kondo S."/>
            <person name="Hamamoto M."/>
            <person name="Yoshikawa H."/>
        </authorList>
    </citation>
    <scope>NUCLEOTIDE SEQUENCE [LARGE SCALE GENOMIC DNA]</scope>
    <source>
        <strain evidence="10 11">NRRL Y-17804</strain>
    </source>
</reference>
<dbReference type="InterPro" id="IPR043014">
    <property type="entry name" value="Nibrin_BRCT2_sf"/>
</dbReference>
<feature type="region of interest" description="Disordered" evidence="8">
    <location>
        <begin position="762"/>
        <end position="848"/>
    </location>
</feature>
<evidence type="ECO:0000256" key="6">
    <source>
        <dbReference type="ARBA" id="ARBA00023242"/>
    </source>
</evidence>
<accession>A0A0E9NN40</accession>
<feature type="region of interest" description="Disordered" evidence="8">
    <location>
        <begin position="552"/>
        <end position="591"/>
    </location>
</feature>
<keyword evidence="3" id="KW-0158">Chromosome</keyword>
<feature type="compositionally biased region" description="Acidic residues" evidence="8">
    <location>
        <begin position="831"/>
        <end position="840"/>
    </location>
</feature>
<protein>
    <recommendedName>
        <fullName evidence="9">FHA domain-containing protein</fullName>
    </recommendedName>
</protein>
<dbReference type="AlphaFoldDB" id="A0A0E9NN40"/>
<dbReference type="Pfam" id="PF16508">
    <property type="entry name" value="NIBRIN_BRCT_II"/>
    <property type="match status" value="1"/>
</dbReference>
<evidence type="ECO:0000256" key="1">
    <source>
        <dbReference type="ARBA" id="ARBA00004123"/>
    </source>
</evidence>
<feature type="compositionally biased region" description="Polar residues" evidence="8">
    <location>
        <begin position="788"/>
        <end position="819"/>
    </location>
</feature>
<feature type="domain" description="FHA" evidence="9">
    <location>
        <begin position="60"/>
        <end position="124"/>
    </location>
</feature>
<dbReference type="OMA" id="GIGDHYW"/>
<dbReference type="PANTHER" id="PTHR12162:SF0">
    <property type="entry name" value="NIBRIN"/>
    <property type="match status" value="1"/>
</dbReference>
<dbReference type="SUPFAM" id="SSF49879">
    <property type="entry name" value="SMAD/FHA domain"/>
    <property type="match status" value="1"/>
</dbReference>
<dbReference type="Gene3D" id="3.40.50.10980">
    <property type="entry name" value="Nibrin, BRCT2 domain"/>
    <property type="match status" value="1"/>
</dbReference>
<dbReference type="GO" id="GO:0030870">
    <property type="term" value="C:Mre11 complex"/>
    <property type="evidence" value="ECO:0007669"/>
    <property type="project" value="InterPro"/>
</dbReference>
<feature type="region of interest" description="Disordered" evidence="8">
    <location>
        <begin position="453"/>
        <end position="538"/>
    </location>
</feature>
<dbReference type="Gene3D" id="2.60.200.20">
    <property type="match status" value="1"/>
</dbReference>
<evidence type="ECO:0000259" key="9">
    <source>
        <dbReference type="PROSITE" id="PS50006"/>
    </source>
</evidence>
<feature type="compositionally biased region" description="Basic and acidic residues" evidence="8">
    <location>
        <begin position="702"/>
        <end position="720"/>
    </location>
</feature>
<evidence type="ECO:0000256" key="2">
    <source>
        <dbReference type="ARBA" id="ARBA00004286"/>
    </source>
</evidence>
<dbReference type="PROSITE" id="PS50006">
    <property type="entry name" value="FHA_DOMAIN"/>
    <property type="match status" value="1"/>
</dbReference>
<evidence type="ECO:0000256" key="8">
    <source>
        <dbReference type="SAM" id="MobiDB-lite"/>
    </source>
</evidence>
<dbReference type="Gene3D" id="3.40.50.10190">
    <property type="entry name" value="BRCT domain"/>
    <property type="match status" value="1"/>
</dbReference>
<feature type="region of interest" description="Disordered" evidence="8">
    <location>
        <begin position="603"/>
        <end position="674"/>
    </location>
</feature>
<keyword evidence="5" id="KW-0234">DNA repair</keyword>
<dbReference type="InterPro" id="IPR000253">
    <property type="entry name" value="FHA_dom"/>
</dbReference>
<feature type="compositionally biased region" description="Low complexity" evidence="8">
    <location>
        <begin position="555"/>
        <end position="565"/>
    </location>
</feature>
<dbReference type="GO" id="GO:0005694">
    <property type="term" value="C:chromosome"/>
    <property type="evidence" value="ECO:0007669"/>
    <property type="project" value="UniProtKB-SubCell"/>
</dbReference>
<dbReference type="EMBL" id="BACD03000044">
    <property type="protein sequence ID" value="GAO51297.1"/>
    <property type="molecule type" value="Genomic_DNA"/>
</dbReference>
<name>A0A0E9NN40_SAICN</name>
<reference evidence="10 11" key="1">
    <citation type="journal article" date="2011" name="J. Gen. Appl. Microbiol.">
        <title>Draft genome sequencing of the enigmatic yeast Saitoella complicata.</title>
        <authorList>
            <person name="Nishida H."/>
            <person name="Hamamoto M."/>
            <person name="Sugiyama J."/>
        </authorList>
    </citation>
    <scope>NUCLEOTIDE SEQUENCE [LARGE SCALE GENOMIC DNA]</scope>
    <source>
        <strain evidence="10 11">NRRL Y-17804</strain>
    </source>
</reference>
<comment type="subcellular location">
    <subcellularLocation>
        <location evidence="2">Chromosome</location>
    </subcellularLocation>
    <subcellularLocation>
        <location evidence="1">Nucleus</location>
    </subcellularLocation>
</comment>
<feature type="compositionally biased region" description="Low complexity" evidence="8">
    <location>
        <begin position="762"/>
        <end position="784"/>
    </location>
</feature>
<keyword evidence="4" id="KW-0227">DNA damage</keyword>
<dbReference type="SUPFAM" id="SSF52113">
    <property type="entry name" value="BRCT domain"/>
    <property type="match status" value="1"/>
</dbReference>
<feature type="region of interest" description="Disordered" evidence="8">
    <location>
        <begin position="697"/>
        <end position="720"/>
    </location>
</feature>
<keyword evidence="11" id="KW-1185">Reference proteome</keyword>
<evidence type="ECO:0000313" key="11">
    <source>
        <dbReference type="Proteomes" id="UP000033140"/>
    </source>
</evidence>
<evidence type="ECO:0000256" key="5">
    <source>
        <dbReference type="ARBA" id="ARBA00023204"/>
    </source>
</evidence>
<dbReference type="InterPro" id="IPR040227">
    <property type="entry name" value="Nibrin-rel"/>
</dbReference>
<organism evidence="10 11">
    <name type="scientific">Saitoella complicata (strain BCRC 22490 / CBS 7301 / JCM 7358 / NBRC 10748 / NRRL Y-17804)</name>
    <dbReference type="NCBI Taxonomy" id="698492"/>
    <lineage>
        <taxon>Eukaryota</taxon>
        <taxon>Fungi</taxon>
        <taxon>Dikarya</taxon>
        <taxon>Ascomycota</taxon>
        <taxon>Taphrinomycotina</taxon>
        <taxon>Taphrinomycotina incertae sedis</taxon>
        <taxon>Saitoella</taxon>
    </lineage>
</organism>
<reference evidence="10 11" key="3">
    <citation type="journal article" date="2015" name="Genome Announc.">
        <title>Draft Genome Sequence of the Archiascomycetous Yeast Saitoella complicata.</title>
        <authorList>
            <person name="Yamauchi K."/>
            <person name="Kondo S."/>
            <person name="Hamamoto M."/>
            <person name="Takahashi Y."/>
            <person name="Ogura Y."/>
            <person name="Hayashi T."/>
            <person name="Nishida H."/>
        </authorList>
    </citation>
    <scope>NUCLEOTIDE SEQUENCE [LARGE SCALE GENOMIC DNA]</scope>
    <source>
        <strain evidence="10 11">NRRL Y-17804</strain>
    </source>
</reference>
<dbReference type="GO" id="GO:0007095">
    <property type="term" value="P:mitotic G2 DNA damage checkpoint signaling"/>
    <property type="evidence" value="ECO:0007669"/>
    <property type="project" value="InterPro"/>
</dbReference>
<feature type="compositionally biased region" description="Basic and acidic residues" evidence="8">
    <location>
        <begin position="662"/>
        <end position="674"/>
    </location>
</feature>
<dbReference type="InterPro" id="IPR032429">
    <property type="entry name" value="Nibrin_BRCT2"/>
</dbReference>
<dbReference type="SMART" id="SM00240">
    <property type="entry name" value="FHA"/>
    <property type="match status" value="1"/>
</dbReference>
<evidence type="ECO:0000256" key="3">
    <source>
        <dbReference type="ARBA" id="ARBA00022454"/>
    </source>
</evidence>
<dbReference type="Proteomes" id="UP000033140">
    <property type="component" value="Unassembled WGS sequence"/>
</dbReference>
<dbReference type="InterPro" id="IPR036420">
    <property type="entry name" value="BRCT_dom_sf"/>
</dbReference>
<dbReference type="STRING" id="698492.A0A0E9NN40"/>
<dbReference type="InterPro" id="IPR008984">
    <property type="entry name" value="SMAD_FHA_dom_sf"/>
</dbReference>
<evidence type="ECO:0000256" key="4">
    <source>
        <dbReference type="ARBA" id="ARBA00022763"/>
    </source>
</evidence>
<evidence type="ECO:0000256" key="7">
    <source>
        <dbReference type="ARBA" id="ARBA00044757"/>
    </source>
</evidence>
<sequence>MDPPYVMAVAGAAQPCRADVIREHTVQHTAQDHNMVWVLEGTDGGHFAGKLLWLQPGKIFRLGRPSATNQVDIPVEHKTVSKAHLEITIAVPNEGDVSQPSKRSEITVTDLSSKFGTRLDESEVTGRTVKLEGLIHVLHVGKCHEDLRMRWIPIVFCPSGLKSPETKALQQRLQPYDIKVAKEYNAETTHILTAKRNTGKVLRALIDGKYVVSPTYIDVILESIPSIIVDFNLPNPLNYLPSAVEDQDSLFSPDNFAPRPERKSVFHNSTFIFCDKRQHGLLSEAIEAGQGRSLFYDLGNTATAKDLAAFANKHAKGVIVSPVGAEDKIQLAEEAAKIICQATITQDKFLDAVLTGDASILVRPMEVENTGFGAQRRGGTINTEDSRVPETIAEAPVSHSSRGKRDAPLGTDSHAAQVQIVETLPRHTITRADKEQAANDTEASNVVVSTIPQTLPPADAPVDDPDSAPASRPTSQEGGPVNKRVRTRLTTKPSDILDDLFSFKPPLTQRTGTSAASQRTTGATQSKAAAAESQRAPLNDDIFGLSQMSRTLAGQAASQPAPSQSIANTPMPHKRSRPVAEEEEEDYDIAPAATALKRRKLEQELREAATQSSATPQLQAAPSQAVPETQDAASGKSKKRKADDKPDDMILAVAREAKRKKEAAAENEKEDLLQSIKDMEGLRNMGTVEYFKIDPTRLGGDQWRRGERSSRWKPEWDGRPNYKKFRRAERVTPTGPTSFVRMVEHKSKDFGIGDGYWMAGEAPRAAKSAVRSSAARSQKQASPAGDYNSMQDDTQFSYRRSTSRNTQALSADSGPSTITKKPPLFMPQDSDKEDSDDEDDLKFKFKKR</sequence>
<feature type="region of interest" description="Disordered" evidence="8">
    <location>
        <begin position="371"/>
        <end position="412"/>
    </location>
</feature>
<dbReference type="CDD" id="cd17741">
    <property type="entry name" value="BRCT_nibrin"/>
    <property type="match status" value="1"/>
</dbReference>
<dbReference type="GO" id="GO:0003684">
    <property type="term" value="F:damaged DNA binding"/>
    <property type="evidence" value="ECO:0007669"/>
    <property type="project" value="TreeGrafter"/>
</dbReference>
<feature type="compositionally biased region" description="Polar residues" evidence="8">
    <location>
        <begin position="508"/>
        <end position="527"/>
    </location>
</feature>
<dbReference type="Pfam" id="PF00498">
    <property type="entry name" value="FHA"/>
    <property type="match status" value="1"/>
</dbReference>
<comment type="caution">
    <text evidence="10">The sequence shown here is derived from an EMBL/GenBank/DDBJ whole genome shotgun (WGS) entry which is preliminary data.</text>
</comment>
<comment type="similarity">
    <text evidence="7">Belongs to the Nibrin family.</text>
</comment>
<proteinExistence type="inferred from homology"/>